<evidence type="ECO:0000259" key="4">
    <source>
        <dbReference type="Pfam" id="PF00248"/>
    </source>
</evidence>
<reference evidence="6" key="2">
    <citation type="submission" date="2017-05" db="EMBL/GenBank/DDBJ databases">
        <authorList>
            <consortium name="The Broad Institute Genomics Platform"/>
            <consortium name="The Broad Institute Genomic Center for Infectious Diseases"/>
            <person name="Earl A."/>
            <person name="Manson A."/>
            <person name="Schwartman J."/>
            <person name="Gilmore M."/>
            <person name="Abouelleil A."/>
            <person name="Cao P."/>
            <person name="Chapman S."/>
            <person name="Cusick C."/>
            <person name="Shea T."/>
            <person name="Young S."/>
            <person name="Neafsey D."/>
            <person name="Nusbaum C."/>
            <person name="Birren B."/>
        </authorList>
    </citation>
    <scope>NUCLEOTIDE SEQUENCE</scope>
    <source>
        <strain evidence="6">9E7_DIV0242</strain>
    </source>
</reference>
<dbReference type="SUPFAM" id="SSF51430">
    <property type="entry name" value="NAD(P)-linked oxidoreductase"/>
    <property type="match status" value="1"/>
</dbReference>
<reference evidence="6" key="3">
    <citation type="submission" date="2024-03" db="EMBL/GenBank/DDBJ databases">
        <title>The Genome Sequence of Enterococcus sp. DIV0242b.</title>
        <authorList>
            <consortium name="The Broad Institute Genomics Platform"/>
            <consortium name="The Broad Institute Microbial Omics Core"/>
            <consortium name="The Broad Institute Genomic Center for Infectious Diseases"/>
            <person name="Earl A."/>
            <person name="Manson A."/>
            <person name="Gilmore M."/>
            <person name="Schwartman J."/>
            <person name="Shea T."/>
            <person name="Abouelleil A."/>
            <person name="Cao P."/>
            <person name="Chapman S."/>
            <person name="Cusick C."/>
            <person name="Young S."/>
            <person name="Neafsey D."/>
            <person name="Nusbaum C."/>
            <person name="Birren B."/>
        </authorList>
    </citation>
    <scope>NUCLEOTIDE SEQUENCE</scope>
    <source>
        <strain evidence="6">9E7_DIV0242</strain>
    </source>
</reference>
<dbReference type="PRINTS" id="PR01577">
    <property type="entry name" value="KCNABCHANNEL"/>
</dbReference>
<dbReference type="CDD" id="cd19089">
    <property type="entry name" value="AKR_AKR14A1_2"/>
    <property type="match status" value="1"/>
</dbReference>
<dbReference type="PANTHER" id="PTHR43150">
    <property type="entry name" value="HYPERKINETIC, ISOFORM M"/>
    <property type="match status" value="1"/>
</dbReference>
<evidence type="ECO:0000313" key="7">
    <source>
        <dbReference type="Proteomes" id="UP000195141"/>
    </source>
</evidence>
<evidence type="ECO:0000256" key="2">
    <source>
        <dbReference type="ARBA" id="ARBA00022857"/>
    </source>
</evidence>
<dbReference type="RefSeq" id="WP_283160603.1">
    <property type="nucleotide sequence ID" value="NZ_CP147247.1"/>
</dbReference>
<evidence type="ECO:0000256" key="3">
    <source>
        <dbReference type="ARBA" id="ARBA00023002"/>
    </source>
</evidence>
<sequence>MNQNVFRKDEEMFTANEHRYDSIDYQRSGKSGVLLPPVSLGLWRGHALSTHEKTRELVLAAFDQGVIHFDLANNYGLTPGDSEKVFGKIMTEDLAGYRDELVISTKAGFLMGPGPYGEWSSKKYITSSLDNSLKRMNLDYVDIFYTHRPDPNTPFEETAEALDLIVKQGKAYYIGISNYNTAETKEMIRLFKERRTPFIIHQMSYNMLNREARDTGLLSLLDESGVGGIAYGPLAEGLLTDKFSCHIPDDFPIHRTNKQLLAGAARVETQNRLEQLRQVAEQRGQTLSQLALAWLLAQKAITSVVVGATQLHHFEDNLKALDNLMFSEEEMTGIETILKS</sequence>
<dbReference type="GO" id="GO:0016491">
    <property type="term" value="F:oxidoreductase activity"/>
    <property type="evidence" value="ECO:0007669"/>
    <property type="project" value="UniProtKB-KW"/>
</dbReference>
<dbReference type="Proteomes" id="UP000195141">
    <property type="component" value="Chromosome"/>
</dbReference>
<keyword evidence="2" id="KW-0521">NADP</keyword>
<dbReference type="InterPro" id="IPR023210">
    <property type="entry name" value="NADP_OxRdtase_dom"/>
</dbReference>
<dbReference type="PANTHER" id="PTHR43150:SF4">
    <property type="entry name" value="L-GLYCERALDEHYDE 3-PHOSPHATE REDUCTASE"/>
    <property type="match status" value="1"/>
</dbReference>
<evidence type="ECO:0000313" key="6">
    <source>
        <dbReference type="EMBL" id="WYJ91719.1"/>
    </source>
</evidence>
<dbReference type="GO" id="GO:0051596">
    <property type="term" value="P:methylglyoxal catabolic process"/>
    <property type="evidence" value="ECO:0007669"/>
    <property type="project" value="TreeGrafter"/>
</dbReference>
<dbReference type="EMBL" id="NGMM01000007">
    <property type="protein sequence ID" value="OTP11682.1"/>
    <property type="molecule type" value="Genomic_DNA"/>
</dbReference>
<dbReference type="EMBL" id="CP147247">
    <property type="protein sequence ID" value="WYJ91719.1"/>
    <property type="molecule type" value="Genomic_DNA"/>
</dbReference>
<dbReference type="AlphaFoldDB" id="A0A242K2J1"/>
<keyword evidence="3" id="KW-0560">Oxidoreductase</keyword>
<name>A0A242K2J1_9ENTE</name>
<dbReference type="Pfam" id="PF00248">
    <property type="entry name" value="Aldo_ket_red"/>
    <property type="match status" value="1"/>
</dbReference>
<proteinExistence type="inferred from homology"/>
<evidence type="ECO:0000313" key="5">
    <source>
        <dbReference type="EMBL" id="OTP11682.1"/>
    </source>
</evidence>
<keyword evidence="7" id="KW-1185">Reference proteome</keyword>
<dbReference type="InterPro" id="IPR036812">
    <property type="entry name" value="NAD(P)_OxRdtase_dom_sf"/>
</dbReference>
<evidence type="ECO:0000256" key="1">
    <source>
        <dbReference type="ARBA" id="ARBA00006515"/>
    </source>
</evidence>
<organism evidence="5">
    <name type="scientific">Candidatus Enterococcus clewellii</name>
    <dbReference type="NCBI Taxonomy" id="1834193"/>
    <lineage>
        <taxon>Bacteria</taxon>
        <taxon>Bacillati</taxon>
        <taxon>Bacillota</taxon>
        <taxon>Bacilli</taxon>
        <taxon>Lactobacillales</taxon>
        <taxon>Enterococcaceae</taxon>
        <taxon>Enterococcus</taxon>
    </lineage>
</organism>
<feature type="domain" description="NADP-dependent oxidoreductase" evidence="4">
    <location>
        <begin position="39"/>
        <end position="338"/>
    </location>
</feature>
<reference evidence="5" key="1">
    <citation type="submission" date="2017-05" db="EMBL/GenBank/DDBJ databases">
        <title>The Genome Sequence of Enterococcus sp. 9E7_DIV0242.</title>
        <authorList>
            <consortium name="The Broad Institute Genomics Platform"/>
            <consortium name="The Broad Institute Genomic Center for Infectious Diseases"/>
            <person name="Earl A."/>
            <person name="Manson A."/>
            <person name="Schwartman J."/>
            <person name="Gilmore M."/>
            <person name="Abouelleil A."/>
            <person name="Cao P."/>
            <person name="Chapman S."/>
            <person name="Cusick C."/>
            <person name="Shea T."/>
            <person name="Young S."/>
            <person name="Neafsey D."/>
            <person name="Nusbaum C."/>
            <person name="Birren B."/>
        </authorList>
    </citation>
    <scope>NUCLEOTIDE SEQUENCE [LARGE SCALE GENOMIC DNA]</scope>
    <source>
        <strain evidence="5">9E7_DIV0242</strain>
    </source>
</reference>
<dbReference type="Gene3D" id="3.20.20.100">
    <property type="entry name" value="NADP-dependent oxidoreductase domain"/>
    <property type="match status" value="1"/>
</dbReference>
<dbReference type="InterPro" id="IPR005399">
    <property type="entry name" value="K_chnl_volt-dep_bsu_KCNAB-rel"/>
</dbReference>
<accession>A0A242K2J1</accession>
<protein>
    <submittedName>
        <fullName evidence="6">L-glyceraldehyde 3-phosphate reductase</fullName>
    </submittedName>
</protein>
<gene>
    <name evidence="6" type="ORF">A5888_003487</name>
    <name evidence="5" type="ORF">A5888_003781</name>
</gene>
<comment type="similarity">
    <text evidence="1">Belongs to the shaker potassium channel beta subunit family.</text>
</comment>